<evidence type="ECO:0000313" key="3">
    <source>
        <dbReference type="Proteomes" id="UP000887565"/>
    </source>
</evidence>
<dbReference type="Gene3D" id="2.40.10.10">
    <property type="entry name" value="Trypsin-like serine proteases"/>
    <property type="match status" value="1"/>
</dbReference>
<dbReference type="Pfam" id="PF00089">
    <property type="entry name" value="Trypsin"/>
    <property type="match status" value="1"/>
</dbReference>
<dbReference type="AlphaFoldDB" id="A0A915J981"/>
<reference evidence="4" key="1">
    <citation type="submission" date="2022-11" db="UniProtKB">
        <authorList>
            <consortium name="WormBaseParasite"/>
        </authorList>
    </citation>
    <scope>IDENTIFICATION</scope>
</reference>
<dbReference type="PROSITE" id="PS50240">
    <property type="entry name" value="TRYPSIN_DOM"/>
    <property type="match status" value="1"/>
</dbReference>
<evidence type="ECO:0000256" key="1">
    <source>
        <dbReference type="ARBA" id="ARBA00023157"/>
    </source>
</evidence>
<name>A0A915J981_ROMCU</name>
<dbReference type="InterPro" id="IPR043504">
    <property type="entry name" value="Peptidase_S1_PA_chymotrypsin"/>
</dbReference>
<dbReference type="SUPFAM" id="SSF50494">
    <property type="entry name" value="Trypsin-like serine proteases"/>
    <property type="match status" value="1"/>
</dbReference>
<organism evidence="3 4">
    <name type="scientific">Romanomermis culicivorax</name>
    <name type="common">Nematode worm</name>
    <dbReference type="NCBI Taxonomy" id="13658"/>
    <lineage>
        <taxon>Eukaryota</taxon>
        <taxon>Metazoa</taxon>
        <taxon>Ecdysozoa</taxon>
        <taxon>Nematoda</taxon>
        <taxon>Enoplea</taxon>
        <taxon>Dorylaimia</taxon>
        <taxon>Mermithida</taxon>
        <taxon>Mermithoidea</taxon>
        <taxon>Mermithidae</taxon>
        <taxon>Romanomermis</taxon>
    </lineage>
</organism>
<dbReference type="PANTHER" id="PTHR24252:SF8">
    <property type="entry name" value="ACROSIN"/>
    <property type="match status" value="1"/>
</dbReference>
<accession>A0A915J981</accession>
<protein>
    <submittedName>
        <fullName evidence="4">Peptidase S1 domain-containing protein</fullName>
    </submittedName>
</protein>
<evidence type="ECO:0000313" key="4">
    <source>
        <dbReference type="WBParaSite" id="nRc.2.0.1.t22717-RA"/>
    </source>
</evidence>
<dbReference type="InterPro" id="IPR018114">
    <property type="entry name" value="TRYPSIN_HIS"/>
</dbReference>
<keyword evidence="1" id="KW-1015">Disulfide bond</keyword>
<dbReference type="PROSITE" id="PS00134">
    <property type="entry name" value="TRYPSIN_HIS"/>
    <property type="match status" value="1"/>
</dbReference>
<proteinExistence type="predicted"/>
<dbReference type="GO" id="GO:0004252">
    <property type="term" value="F:serine-type endopeptidase activity"/>
    <property type="evidence" value="ECO:0007669"/>
    <property type="project" value="InterPro"/>
</dbReference>
<dbReference type="WBParaSite" id="nRc.2.0.1.t22717-RA">
    <property type="protein sequence ID" value="nRc.2.0.1.t22717-RA"/>
    <property type="gene ID" value="nRc.2.0.1.g22717"/>
</dbReference>
<dbReference type="SMART" id="SM00020">
    <property type="entry name" value="Tryp_SPc"/>
    <property type="match status" value="1"/>
</dbReference>
<dbReference type="Proteomes" id="UP000887565">
    <property type="component" value="Unplaced"/>
</dbReference>
<dbReference type="GO" id="GO:0006508">
    <property type="term" value="P:proteolysis"/>
    <property type="evidence" value="ECO:0007669"/>
    <property type="project" value="InterPro"/>
</dbReference>
<dbReference type="PANTHER" id="PTHR24252">
    <property type="entry name" value="ACROSIN-RELATED"/>
    <property type="match status" value="1"/>
</dbReference>
<dbReference type="InterPro" id="IPR001254">
    <property type="entry name" value="Trypsin_dom"/>
</dbReference>
<keyword evidence="3" id="KW-1185">Reference proteome</keyword>
<evidence type="ECO:0000259" key="2">
    <source>
        <dbReference type="PROSITE" id="PS50240"/>
    </source>
</evidence>
<feature type="domain" description="Peptidase S1" evidence="2">
    <location>
        <begin position="149"/>
        <end position="394"/>
    </location>
</feature>
<sequence>MHIPLNVLYYCLQVYMASSILHVTKLSFNNGNEPCKVRMLYGFHIRDIYARINEVYVYDCVMICKLLEQCLSASYVSTSRSSTACFLSKTVSTNIQALYRLPGSFYFEFTCSNGEKTKRLPTALDHGPKYSGCGVKAFKSIGQTRFNRIVGGTFAPPYSQPWLGQVMKHSWNLCGISLVSGIKTDSTVWAISAAHCFKRRYDFDHSINLESYNFIFGVHDLRYHSPHMKLRKAEQIILHPDYDFETNDLAIIKFEKPIPFNDYVRPLCMAWKKLRTYKGPCMPLFIVANVRINSAQCRALRRFSNQRANNADHILTALFGTGQRATGITLVYKRIVSIYVLIRGSKLTARIPPVPNASVLNARISIGLMGFKPTNERQPDDELILPAGKQSGLI</sequence>
<dbReference type="InterPro" id="IPR009003">
    <property type="entry name" value="Peptidase_S1_PA"/>
</dbReference>